<proteinExistence type="predicted"/>
<gene>
    <name evidence="1" type="ORF">PMIN01_13133</name>
</gene>
<protein>
    <submittedName>
        <fullName evidence="1">Uncharacterized protein</fullName>
    </submittedName>
</protein>
<keyword evidence="2" id="KW-1185">Reference proteome</keyword>
<name>A0A9P6KIW5_9PLEO</name>
<evidence type="ECO:0000313" key="2">
    <source>
        <dbReference type="Proteomes" id="UP000756921"/>
    </source>
</evidence>
<sequence>MRDGSKSLPLQGCWAYDWIRSDCRHGDRLLAGKPFVLLLRDRYGKKGSGAAGGYGQFHI</sequence>
<evidence type="ECO:0000313" key="1">
    <source>
        <dbReference type="EMBL" id="KAF9728753.1"/>
    </source>
</evidence>
<comment type="caution">
    <text evidence="1">The sequence shown here is derived from an EMBL/GenBank/DDBJ whole genome shotgun (WGS) entry which is preliminary data.</text>
</comment>
<accession>A0A9P6KIW5</accession>
<dbReference type="EMBL" id="WJXW01000018">
    <property type="protein sequence ID" value="KAF9728753.1"/>
    <property type="molecule type" value="Genomic_DNA"/>
</dbReference>
<dbReference type="AlphaFoldDB" id="A0A9P6KIW5"/>
<dbReference type="Proteomes" id="UP000756921">
    <property type="component" value="Unassembled WGS sequence"/>
</dbReference>
<organism evidence="1 2">
    <name type="scientific">Paraphaeosphaeria minitans</name>
    <dbReference type="NCBI Taxonomy" id="565426"/>
    <lineage>
        <taxon>Eukaryota</taxon>
        <taxon>Fungi</taxon>
        <taxon>Dikarya</taxon>
        <taxon>Ascomycota</taxon>
        <taxon>Pezizomycotina</taxon>
        <taxon>Dothideomycetes</taxon>
        <taxon>Pleosporomycetidae</taxon>
        <taxon>Pleosporales</taxon>
        <taxon>Massarineae</taxon>
        <taxon>Didymosphaeriaceae</taxon>
        <taxon>Paraphaeosphaeria</taxon>
    </lineage>
</organism>
<reference evidence="1" key="1">
    <citation type="journal article" date="2020" name="Mol. Plant Microbe Interact.">
        <title>Genome Sequence of the Biocontrol Agent Coniothyrium minitans strain Conio (IMI 134523).</title>
        <authorList>
            <person name="Patel D."/>
            <person name="Shittu T.A."/>
            <person name="Baroncelli R."/>
            <person name="Muthumeenakshi S."/>
            <person name="Osborne T.H."/>
            <person name="Janganan T.K."/>
            <person name="Sreenivasaprasad S."/>
        </authorList>
    </citation>
    <scope>NUCLEOTIDE SEQUENCE</scope>
    <source>
        <strain evidence="1">Conio</strain>
    </source>
</reference>